<accession>A0A4Q7ZGF3</accession>
<reference evidence="2 3" key="1">
    <citation type="submission" date="2019-02" db="EMBL/GenBank/DDBJ databases">
        <title>Sequencing the genomes of 1000 actinobacteria strains.</title>
        <authorList>
            <person name="Klenk H.-P."/>
        </authorList>
    </citation>
    <scope>NUCLEOTIDE SEQUENCE [LARGE SCALE GENOMIC DNA]</scope>
    <source>
        <strain evidence="2 3">DSM 45162</strain>
    </source>
</reference>
<name>A0A4Q7ZGF3_9ACTN</name>
<protein>
    <submittedName>
        <fullName evidence="2">Uncharacterized protein</fullName>
    </submittedName>
</protein>
<dbReference type="RefSeq" id="WP_165449394.1">
    <property type="nucleotide sequence ID" value="NZ_SHKY01000001.1"/>
</dbReference>
<feature type="transmembrane region" description="Helical" evidence="1">
    <location>
        <begin position="83"/>
        <end position="105"/>
    </location>
</feature>
<sequence length="235" mass="23931">MAGGDHAGTGPEPAARLDELKWGRSPQEAGEVGLASLLMSLQLLADDKDREGAVSASWNADTPPSVQAIKSGATAITRAMTKWVGGVGGVAAALSAAAAVVVPVVGQVGQAVVVALIASAALLGSGVAIACALLISGDLRARGEATAARHAGRAEVASAFLRATATAPMLNQVHQNDILFALSSFPGKVRLIAKGENHPELATGIRTQADHRVQIGTKSGDWKFLEEIEGYTTSP</sequence>
<evidence type="ECO:0000256" key="1">
    <source>
        <dbReference type="SAM" id="Phobius"/>
    </source>
</evidence>
<keyword evidence="1" id="KW-1133">Transmembrane helix</keyword>
<evidence type="ECO:0000313" key="3">
    <source>
        <dbReference type="Proteomes" id="UP000292564"/>
    </source>
</evidence>
<dbReference type="AlphaFoldDB" id="A0A4Q7ZGF3"/>
<dbReference type="EMBL" id="SHKY01000001">
    <property type="protein sequence ID" value="RZU49253.1"/>
    <property type="molecule type" value="Genomic_DNA"/>
</dbReference>
<keyword evidence="1" id="KW-0812">Transmembrane</keyword>
<gene>
    <name evidence="2" type="ORF">EV385_0995</name>
</gene>
<feature type="transmembrane region" description="Helical" evidence="1">
    <location>
        <begin position="111"/>
        <end position="135"/>
    </location>
</feature>
<organism evidence="2 3">
    <name type="scientific">Krasilnikovia cinnamomea</name>
    <dbReference type="NCBI Taxonomy" id="349313"/>
    <lineage>
        <taxon>Bacteria</taxon>
        <taxon>Bacillati</taxon>
        <taxon>Actinomycetota</taxon>
        <taxon>Actinomycetes</taxon>
        <taxon>Micromonosporales</taxon>
        <taxon>Micromonosporaceae</taxon>
        <taxon>Krasilnikovia</taxon>
    </lineage>
</organism>
<keyword evidence="3" id="KW-1185">Reference proteome</keyword>
<comment type="caution">
    <text evidence="2">The sequence shown here is derived from an EMBL/GenBank/DDBJ whole genome shotgun (WGS) entry which is preliminary data.</text>
</comment>
<evidence type="ECO:0000313" key="2">
    <source>
        <dbReference type="EMBL" id="RZU49253.1"/>
    </source>
</evidence>
<proteinExistence type="predicted"/>
<keyword evidence="1" id="KW-0472">Membrane</keyword>
<dbReference type="Proteomes" id="UP000292564">
    <property type="component" value="Unassembled WGS sequence"/>
</dbReference>